<organism evidence="1 2">
    <name type="scientific">Streptomyces violaceoruber</name>
    <dbReference type="NCBI Taxonomy" id="1935"/>
    <lineage>
        <taxon>Bacteria</taxon>
        <taxon>Bacillati</taxon>
        <taxon>Actinomycetota</taxon>
        <taxon>Actinomycetes</taxon>
        <taxon>Kitasatosporales</taxon>
        <taxon>Streptomycetaceae</taxon>
        <taxon>Streptomyces</taxon>
        <taxon>Streptomyces violaceoruber group</taxon>
    </lineage>
</organism>
<reference evidence="1 2" key="1">
    <citation type="submission" date="2017-03" db="EMBL/GenBank/DDBJ databases">
        <title>Complete Genome Sequence of a natural compounds producer, Streptomyces violaceus S21.</title>
        <authorList>
            <person name="Zhong C."/>
            <person name="Zhao Z."/>
            <person name="Fu J."/>
            <person name="Zong G."/>
            <person name="Qin R."/>
            <person name="Cao G."/>
        </authorList>
    </citation>
    <scope>NUCLEOTIDE SEQUENCE [LARGE SCALE GENOMIC DNA]</scope>
    <source>
        <strain evidence="1 2">S21</strain>
    </source>
</reference>
<evidence type="ECO:0000313" key="1">
    <source>
        <dbReference type="EMBL" id="ARF62903.1"/>
    </source>
</evidence>
<dbReference type="KEGG" id="svu:B1H20_17040"/>
<evidence type="ECO:0000313" key="2">
    <source>
        <dbReference type="Proteomes" id="UP000192445"/>
    </source>
</evidence>
<dbReference type="RefSeq" id="WP_083192845.1">
    <property type="nucleotide sequence ID" value="NZ_CP020570.1"/>
</dbReference>
<proteinExistence type="predicted"/>
<gene>
    <name evidence="1" type="ORF">B1H20_17040</name>
</gene>
<accession>A0A1V0UCD7</accession>
<dbReference type="Proteomes" id="UP000192445">
    <property type="component" value="Chromosome"/>
</dbReference>
<protein>
    <submittedName>
        <fullName evidence="1">Uncharacterized protein</fullName>
    </submittedName>
</protein>
<dbReference type="STRING" id="1935.B1H20_17040"/>
<dbReference type="EMBL" id="CP020570">
    <property type="protein sequence ID" value="ARF62903.1"/>
    <property type="molecule type" value="Genomic_DNA"/>
</dbReference>
<dbReference type="OrthoDB" id="3304698at2"/>
<name>A0A1V0UCD7_STRVN</name>
<dbReference type="AlphaFoldDB" id="A0A1V0UCD7"/>
<sequence length="1108" mass="116160">MAFPEDPLGLRAELRIGGTWVDVTKRAYTRDPIRTVAGMSAQGTGVDPASLSLTLNNKDGHFSPRNALSPNYGKLGRNTPVRISVPGGETYLSLDGAPGARAVTAGTGLPAGSTDLDLRVELAPETWSPTDATELLSRWDPAPGRSWVLVVQAKTGRLQVNWSPNGTDSSGAVSPALELQPGERAAVRVTLDVDNGSGSHVITWYKAPTLAGQWTQLGSPTVRSGTTSTYASSTPLSIGDIPTTSWIGMPGRVHGAEIRAGIGGPVAAKVDWATATPGAPSHTDATGRVWALEGDAKITTQEPIGVGEIASWPSRWAPSGQDAWVPVEGAGILRRMQQGRKALNSTLRRRIPSGVPVAYWPMEEGDSATQAYSPVPRCAPLVAPGLDWASADTLPGSSPLPTITAGSTLKASVPAYPASTSWQLEFVYFRAVEPTLLMPILELATGVSPWPRLSVRIGPGGGVTIMGTSADGESSSALLTGGSGPVAGQWNRFRLTLTQDGTLVRISVLILPIGGSGGVWNQSFTGTVGPLRGISGSYTSVLEGTAIGHLSVFSSTGVQVMDYADHGYNRETAGARALRLAAEEGVQLAVVGDPADSALMGPQRPQTLVELLHECAEADGGILMERPDALGLVYRTRTSLYNQSPKLVLPYGAIAPSLEPVEDDQAVRNDVTASRRGGGSGRAVVETGPLSVLPSEQGGVGIYDESVELNLADDSQAQPMASWLAHLGTVDEARYPSIKINLHKHPELIPAALRLRIGDLVRLTGLPLWVGESTTDLHVMQIQHEPRPRAWTVTLVCTPASPYRVGVVGDHVYGRVDTSGTVLAAPVTEDATAWPITVTAGRDWITTAESPSDFPFDVKAGGEVATCTAITGQAEDDFTGRTTSNGWGPAPSGQPWTLLGGVPGDYAVSGGVGQHSMTPRDTIRHTLAAASAADQDLRFDWALSALPVGDSAYIFPMVRATGISSMYFGRVQVAASGAMTLTLRKRSGSETQLGTAYATGLTYTPGTWYTVRLAVTGSTLNLRIWPRGTPEPTAWHLSAVDTDLTAPGSVGCRSLLGGAATNASLIASFDNVHCTPQQMTVARAVNGIRKSHGPGVDVRLAHPTIVAL</sequence>
<dbReference type="Gene3D" id="2.60.120.560">
    <property type="entry name" value="Exo-inulinase, domain 1"/>
    <property type="match status" value="1"/>
</dbReference>